<dbReference type="AlphaFoldDB" id="A0A0E9XY84"/>
<organism evidence="2">
    <name type="scientific">Anguilla anguilla</name>
    <name type="common">European freshwater eel</name>
    <name type="synonym">Muraena anguilla</name>
    <dbReference type="NCBI Taxonomy" id="7936"/>
    <lineage>
        <taxon>Eukaryota</taxon>
        <taxon>Metazoa</taxon>
        <taxon>Chordata</taxon>
        <taxon>Craniata</taxon>
        <taxon>Vertebrata</taxon>
        <taxon>Euteleostomi</taxon>
        <taxon>Actinopterygii</taxon>
        <taxon>Neopterygii</taxon>
        <taxon>Teleostei</taxon>
        <taxon>Anguilliformes</taxon>
        <taxon>Anguillidae</taxon>
        <taxon>Anguilla</taxon>
    </lineage>
</organism>
<dbReference type="EMBL" id="GBXM01001211">
    <property type="protein sequence ID" value="JAI07367.1"/>
    <property type="molecule type" value="Transcribed_RNA"/>
</dbReference>
<protein>
    <recommendedName>
        <fullName evidence="3">Protein kish</fullName>
    </recommendedName>
</protein>
<evidence type="ECO:0000313" key="2">
    <source>
        <dbReference type="EMBL" id="JAI07367.1"/>
    </source>
</evidence>
<reference evidence="2" key="1">
    <citation type="submission" date="2014-11" db="EMBL/GenBank/DDBJ databases">
        <authorList>
            <person name="Amaro Gonzalez C."/>
        </authorList>
    </citation>
    <scope>NUCLEOTIDE SEQUENCE</scope>
</reference>
<name>A0A0E9XY84_ANGAN</name>
<feature type="chain" id="PRO_5002435280" description="Protein kish" evidence="1">
    <location>
        <begin position="19"/>
        <end position="40"/>
    </location>
</feature>
<accession>A0A0E9XY84</accession>
<evidence type="ECO:0000256" key="1">
    <source>
        <dbReference type="SAM" id="SignalP"/>
    </source>
</evidence>
<sequence length="40" mass="4537">MVGLLTLLSFCICTLIHMLQILGDGSFLIQNLHLLVLYLY</sequence>
<feature type="signal peptide" evidence="1">
    <location>
        <begin position="1"/>
        <end position="18"/>
    </location>
</feature>
<proteinExistence type="predicted"/>
<keyword evidence="1" id="KW-0732">Signal</keyword>
<reference evidence="2" key="2">
    <citation type="journal article" date="2015" name="Fish Shellfish Immunol.">
        <title>Early steps in the European eel (Anguilla anguilla)-Vibrio vulnificus interaction in the gills: Role of the RtxA13 toxin.</title>
        <authorList>
            <person name="Callol A."/>
            <person name="Pajuelo D."/>
            <person name="Ebbesson L."/>
            <person name="Teles M."/>
            <person name="MacKenzie S."/>
            <person name="Amaro C."/>
        </authorList>
    </citation>
    <scope>NUCLEOTIDE SEQUENCE</scope>
</reference>
<evidence type="ECO:0008006" key="3">
    <source>
        <dbReference type="Google" id="ProtNLM"/>
    </source>
</evidence>